<dbReference type="RefSeq" id="WP_081373283.1">
    <property type="nucleotide sequence ID" value="NZ_FRBD01000027.1"/>
</dbReference>
<dbReference type="SUPFAM" id="SSF55166">
    <property type="entry name" value="Hedgehog/DD-peptidase"/>
    <property type="match status" value="1"/>
</dbReference>
<reference evidence="2 3" key="1">
    <citation type="submission" date="2016-11" db="EMBL/GenBank/DDBJ databases">
        <authorList>
            <person name="Jaros S."/>
            <person name="Januszkiewicz K."/>
            <person name="Wedrychowicz H."/>
        </authorList>
    </citation>
    <scope>NUCLEOTIDE SEQUENCE [LARGE SCALE GENOMIC DNA]</scope>
    <source>
        <strain evidence="2 3">KHT3</strain>
    </source>
</reference>
<dbReference type="InterPro" id="IPR009045">
    <property type="entry name" value="Zn_M74/Hedgehog-like"/>
</dbReference>
<organism evidence="2 3">
    <name type="scientific">Xylanibacter ruminicola</name>
    <name type="common">Prevotella ruminicola</name>
    <dbReference type="NCBI Taxonomy" id="839"/>
    <lineage>
        <taxon>Bacteria</taxon>
        <taxon>Pseudomonadati</taxon>
        <taxon>Bacteroidota</taxon>
        <taxon>Bacteroidia</taxon>
        <taxon>Bacteroidales</taxon>
        <taxon>Prevotellaceae</taxon>
        <taxon>Xylanibacter</taxon>
    </lineage>
</organism>
<dbReference type="AlphaFoldDB" id="A0A1M6YEI7"/>
<dbReference type="Gene3D" id="3.30.1380.10">
    <property type="match status" value="1"/>
</dbReference>
<gene>
    <name evidence="2" type="ORF">SAMN05216463_1271</name>
</gene>
<evidence type="ECO:0000313" key="3">
    <source>
        <dbReference type="Proteomes" id="UP000184130"/>
    </source>
</evidence>
<feature type="domain" description="Peptidase M15A C-terminal" evidence="1">
    <location>
        <begin position="61"/>
        <end position="122"/>
    </location>
</feature>
<protein>
    <submittedName>
        <fullName evidence="2">Peptidase M15</fullName>
    </submittedName>
</protein>
<dbReference type="OrthoDB" id="5242612at2"/>
<dbReference type="Pfam" id="PF08291">
    <property type="entry name" value="Peptidase_M15_3"/>
    <property type="match status" value="1"/>
</dbReference>
<evidence type="ECO:0000259" key="1">
    <source>
        <dbReference type="Pfam" id="PF08291"/>
    </source>
</evidence>
<dbReference type="EMBL" id="FRBD01000027">
    <property type="protein sequence ID" value="SHL16716.1"/>
    <property type="molecule type" value="Genomic_DNA"/>
</dbReference>
<sequence>MEQIIQLNSQAKLSEHLASPSEAALGHSNKLDGSHLSPNFTLGEFTRSASHPEVYNIPSHEAIENLKRLCGWLEELRKRGGEPIRINSGYRSPQLNKAIHGNANSNHMTGCACDIRVSGMEQALRYAVILLDYADESKQEFDELLIERRSASPLGSSKNRYGAIWLHFAVRPSNNRRKISFINA</sequence>
<dbReference type="InterPro" id="IPR013230">
    <property type="entry name" value="Peptidase_M15A_C"/>
</dbReference>
<evidence type="ECO:0000313" key="2">
    <source>
        <dbReference type="EMBL" id="SHL16716.1"/>
    </source>
</evidence>
<name>A0A1M6YEI7_XYLRU</name>
<proteinExistence type="predicted"/>
<dbReference type="Proteomes" id="UP000184130">
    <property type="component" value="Unassembled WGS sequence"/>
</dbReference>
<accession>A0A1M6YEI7</accession>